<evidence type="ECO:0000256" key="8">
    <source>
        <dbReference type="SAM" id="Coils"/>
    </source>
</evidence>
<accession>A0A6S6T742</accession>
<comment type="subcellular location">
    <subcellularLocation>
        <location evidence="1">Cell outer membrane</location>
    </subcellularLocation>
</comment>
<dbReference type="InterPro" id="IPR051906">
    <property type="entry name" value="TolC-like"/>
</dbReference>
<protein>
    <submittedName>
        <fullName evidence="9">Transporter</fullName>
    </submittedName>
</protein>
<dbReference type="GO" id="GO:0015562">
    <property type="term" value="F:efflux transmembrane transporter activity"/>
    <property type="evidence" value="ECO:0007669"/>
    <property type="project" value="InterPro"/>
</dbReference>
<evidence type="ECO:0000256" key="2">
    <source>
        <dbReference type="ARBA" id="ARBA00007613"/>
    </source>
</evidence>
<sequence length="414" mass="46880">MKKIYLLLLLPLFLWSEGLKDLILYAQTHNHQIKALEYGSQAKEKSLESTQSEYLMPTISVGGSLRSQTPASPFQAQETVTGYGQIAIDLYDGGKLSAEISQKKNELKASQFDESYNKKALAVSIVNNFYNIKNQEALLQAQYEEQKELEAQISRVETFHRARLATIDQVDKIKSSYANNAYQITASKQNIFELKKSLGLKLGREVNQLQNSRIVEPQAIDTQEELNDNIKSLDATATALRDTASSLDAAYKPQVQLSDTFSLYEYYHEDSNPLIENVNYQNSLMLTVNMQLFDNGAVKKQKQSLMRQHQAMQSQIDQAKEEQNNNRAIAFSQIETAKEKIHSANVALEATQSVYQMIEQKFEAKIVDNITYLDALSQKTSAASQYQIALNSLEVAKANYYFQLGLNIEEYINE</sequence>
<dbReference type="SUPFAM" id="SSF56954">
    <property type="entry name" value="Outer membrane efflux proteins (OEP)"/>
    <property type="match status" value="1"/>
</dbReference>
<feature type="coiled-coil region" evidence="8">
    <location>
        <begin position="302"/>
        <end position="340"/>
    </location>
</feature>
<keyword evidence="3" id="KW-0813">Transport</keyword>
<evidence type="ECO:0000256" key="7">
    <source>
        <dbReference type="ARBA" id="ARBA00023237"/>
    </source>
</evidence>
<dbReference type="AlphaFoldDB" id="A0A6S6T742"/>
<dbReference type="Gene3D" id="1.20.1600.10">
    <property type="entry name" value="Outer membrane efflux proteins (OEP)"/>
    <property type="match status" value="1"/>
</dbReference>
<dbReference type="GO" id="GO:1990281">
    <property type="term" value="C:efflux pump complex"/>
    <property type="evidence" value="ECO:0007669"/>
    <property type="project" value="TreeGrafter"/>
</dbReference>
<keyword evidence="5" id="KW-0812">Transmembrane</keyword>
<keyword evidence="4" id="KW-1134">Transmembrane beta strand</keyword>
<keyword evidence="6" id="KW-0472">Membrane</keyword>
<comment type="similarity">
    <text evidence="2">Belongs to the outer membrane factor (OMF) (TC 1.B.17) family.</text>
</comment>
<proteinExistence type="inferred from homology"/>
<keyword evidence="8" id="KW-0175">Coiled coil</keyword>
<keyword evidence="7" id="KW-0998">Cell outer membrane</keyword>
<dbReference type="GO" id="GO:0015288">
    <property type="term" value="F:porin activity"/>
    <property type="evidence" value="ECO:0007669"/>
    <property type="project" value="TreeGrafter"/>
</dbReference>
<evidence type="ECO:0000256" key="3">
    <source>
        <dbReference type="ARBA" id="ARBA00022448"/>
    </source>
</evidence>
<organism evidence="9">
    <name type="scientific">uncultured Sulfurovum sp</name>
    <dbReference type="NCBI Taxonomy" id="269237"/>
    <lineage>
        <taxon>Bacteria</taxon>
        <taxon>Pseudomonadati</taxon>
        <taxon>Campylobacterota</taxon>
        <taxon>Epsilonproteobacteria</taxon>
        <taxon>Campylobacterales</taxon>
        <taxon>Sulfurovaceae</taxon>
        <taxon>Sulfurovum</taxon>
        <taxon>environmental samples</taxon>
    </lineage>
</organism>
<dbReference type="EMBL" id="CACVAX010000042">
    <property type="protein sequence ID" value="CAA6815103.1"/>
    <property type="molecule type" value="Genomic_DNA"/>
</dbReference>
<dbReference type="GO" id="GO:0009279">
    <property type="term" value="C:cell outer membrane"/>
    <property type="evidence" value="ECO:0007669"/>
    <property type="project" value="UniProtKB-SubCell"/>
</dbReference>
<evidence type="ECO:0000256" key="5">
    <source>
        <dbReference type="ARBA" id="ARBA00022692"/>
    </source>
</evidence>
<name>A0A6S6T742_9BACT</name>
<evidence type="ECO:0000313" key="9">
    <source>
        <dbReference type="EMBL" id="CAA6815103.1"/>
    </source>
</evidence>
<dbReference type="Pfam" id="PF02321">
    <property type="entry name" value="OEP"/>
    <property type="match status" value="1"/>
</dbReference>
<evidence type="ECO:0000256" key="6">
    <source>
        <dbReference type="ARBA" id="ARBA00023136"/>
    </source>
</evidence>
<evidence type="ECO:0000256" key="1">
    <source>
        <dbReference type="ARBA" id="ARBA00004442"/>
    </source>
</evidence>
<gene>
    <name evidence="9" type="ORF">HELGO_WM21710</name>
</gene>
<dbReference type="InterPro" id="IPR003423">
    <property type="entry name" value="OMP_efflux"/>
</dbReference>
<dbReference type="PANTHER" id="PTHR30026">
    <property type="entry name" value="OUTER MEMBRANE PROTEIN TOLC"/>
    <property type="match status" value="1"/>
</dbReference>
<reference evidence="9" key="1">
    <citation type="submission" date="2020-01" db="EMBL/GenBank/DDBJ databases">
        <authorList>
            <person name="Meier V. D."/>
            <person name="Meier V D."/>
        </authorList>
    </citation>
    <scope>NUCLEOTIDE SEQUENCE</scope>
    <source>
        <strain evidence="9">HLG_WM_MAG_04</strain>
    </source>
</reference>
<dbReference type="PANTHER" id="PTHR30026:SF20">
    <property type="entry name" value="OUTER MEMBRANE PROTEIN TOLC"/>
    <property type="match status" value="1"/>
</dbReference>
<evidence type="ECO:0000256" key="4">
    <source>
        <dbReference type="ARBA" id="ARBA00022452"/>
    </source>
</evidence>